<dbReference type="AlphaFoldDB" id="A0ABC8TI05"/>
<name>A0ABC8TI05_9AQUA</name>
<evidence type="ECO:0000259" key="1">
    <source>
        <dbReference type="Pfam" id="PF25793"/>
    </source>
</evidence>
<evidence type="ECO:0000313" key="3">
    <source>
        <dbReference type="Proteomes" id="UP001642360"/>
    </source>
</evidence>
<proteinExistence type="predicted"/>
<dbReference type="PANTHER" id="PTHR13052">
    <property type="entry name" value="NFRKB-RELATED"/>
    <property type="match status" value="1"/>
</dbReference>
<evidence type="ECO:0000313" key="2">
    <source>
        <dbReference type="EMBL" id="CAK9169082.1"/>
    </source>
</evidence>
<keyword evidence="3" id="KW-1185">Reference proteome</keyword>
<sequence length="464" mass="52734">MKKDTGERLNFPSAKANSAVRMQDKRKLEVDFYLPPFKKYRKLNACEEKNDNSHEMCDKLGDHENHQDFVASASSGPYAFGLEFLESKMSTKNLKMKADVTYLYEPDKYDCLLTRSRELIGEPIGLSKAITLQKVNAESGSLGGGLIYDSLLSERTAFDAVTSSVKPAKKQRSALSIATLIKDSHFPFTPPAADWKVLTVYEKSSKSWSWIGPVPFNLPHAGRTEEVLTSEAWGLPRKTLLKLVDCFANWLKEGQEMLRQIGTLPPPPVMLMQPTNAIERFKDMRILKSHTTISPSCEEVRAYFRTEEALRYLIPDRAFSYTALDGRKSIVAPLTRCGGKPSVKAREHFMLKHNRPPNFTVLCLVRDAAARLPGSIGTRADICTLTRDSQYITEEISNLQVNQVVSGALDRLHYEFDPCVRFDKERHLWVYLHGEREEEDFERNCSSSSKIRKRVREMHWGDSA</sequence>
<dbReference type="EMBL" id="CAUOFW020005232">
    <property type="protein sequence ID" value="CAK9169082.1"/>
    <property type="molecule type" value="Genomic_DNA"/>
</dbReference>
<dbReference type="Pfam" id="PF25793">
    <property type="entry name" value="WHD_2nd_NFRKB"/>
    <property type="match status" value="1"/>
</dbReference>
<dbReference type="PANTHER" id="PTHR13052:SF0">
    <property type="entry name" value="DNA-BINDING PROTEIN-LIKE"/>
    <property type="match status" value="1"/>
</dbReference>
<feature type="domain" description="Nuclear factor related to kappa-B-binding protein second winged helix" evidence="1">
    <location>
        <begin position="301"/>
        <end position="439"/>
    </location>
</feature>
<dbReference type="Proteomes" id="UP001642360">
    <property type="component" value="Unassembled WGS sequence"/>
</dbReference>
<dbReference type="InterPro" id="IPR057748">
    <property type="entry name" value="NFRKB_WH_2"/>
</dbReference>
<accession>A0ABC8TI05</accession>
<dbReference type="InterPro" id="IPR024867">
    <property type="entry name" value="NFRKB"/>
</dbReference>
<protein>
    <recommendedName>
        <fullName evidence="1">Nuclear factor related to kappa-B-binding protein second winged helix domain-containing protein</fullName>
    </recommendedName>
</protein>
<gene>
    <name evidence="2" type="ORF">ILEXP_LOCUS38520</name>
</gene>
<reference evidence="2 3" key="1">
    <citation type="submission" date="2024-02" db="EMBL/GenBank/DDBJ databases">
        <authorList>
            <person name="Vignale AGUSTIN F."/>
            <person name="Sosa J E."/>
            <person name="Modenutti C."/>
        </authorList>
    </citation>
    <scope>NUCLEOTIDE SEQUENCE [LARGE SCALE GENOMIC DNA]</scope>
</reference>
<comment type="caution">
    <text evidence="2">The sequence shown here is derived from an EMBL/GenBank/DDBJ whole genome shotgun (WGS) entry which is preliminary data.</text>
</comment>
<organism evidence="2 3">
    <name type="scientific">Ilex paraguariensis</name>
    <name type="common">yerba mate</name>
    <dbReference type="NCBI Taxonomy" id="185542"/>
    <lineage>
        <taxon>Eukaryota</taxon>
        <taxon>Viridiplantae</taxon>
        <taxon>Streptophyta</taxon>
        <taxon>Embryophyta</taxon>
        <taxon>Tracheophyta</taxon>
        <taxon>Spermatophyta</taxon>
        <taxon>Magnoliopsida</taxon>
        <taxon>eudicotyledons</taxon>
        <taxon>Gunneridae</taxon>
        <taxon>Pentapetalae</taxon>
        <taxon>asterids</taxon>
        <taxon>campanulids</taxon>
        <taxon>Aquifoliales</taxon>
        <taxon>Aquifoliaceae</taxon>
        <taxon>Ilex</taxon>
    </lineage>
</organism>